<dbReference type="EMBL" id="CP130318">
    <property type="protein sequence ID" value="WNQ10495.1"/>
    <property type="molecule type" value="Genomic_DNA"/>
</dbReference>
<evidence type="ECO:0000313" key="7">
    <source>
        <dbReference type="EMBL" id="WNQ10495.1"/>
    </source>
</evidence>
<dbReference type="InterPro" id="IPR050519">
    <property type="entry name" value="Glycosyltransf_28_UgtP"/>
</dbReference>
<evidence type="ECO:0000256" key="2">
    <source>
        <dbReference type="ARBA" id="ARBA00006962"/>
    </source>
</evidence>
<dbReference type="InterPro" id="IPR009695">
    <property type="entry name" value="Diacylglyc_glucosyltr_N"/>
</dbReference>
<dbReference type="RefSeq" id="WP_315604269.1">
    <property type="nucleotide sequence ID" value="NZ_CP130318.1"/>
</dbReference>
<evidence type="ECO:0000256" key="3">
    <source>
        <dbReference type="ARBA" id="ARBA00022676"/>
    </source>
</evidence>
<accession>A0AA96RCG0</accession>
<dbReference type="AlphaFoldDB" id="A0AA96RCG0"/>
<dbReference type="PANTHER" id="PTHR43025:SF3">
    <property type="entry name" value="MONOGALACTOSYLDIACYLGLYCEROL SYNTHASE 1, CHLOROPLASTIC"/>
    <property type="match status" value="1"/>
</dbReference>
<name>A0AA96RCG0_9BACL</name>
<dbReference type="PANTHER" id="PTHR43025">
    <property type="entry name" value="MONOGALACTOSYLDIACYLGLYCEROL SYNTHASE"/>
    <property type="match status" value="1"/>
</dbReference>
<dbReference type="InterPro" id="IPR007235">
    <property type="entry name" value="Glyco_trans_28_C"/>
</dbReference>
<organism evidence="7 8">
    <name type="scientific">Paenibacillus aurantius</name>
    <dbReference type="NCBI Taxonomy" id="2918900"/>
    <lineage>
        <taxon>Bacteria</taxon>
        <taxon>Bacillati</taxon>
        <taxon>Bacillota</taxon>
        <taxon>Bacilli</taxon>
        <taxon>Bacillales</taxon>
        <taxon>Paenibacillaceae</taxon>
        <taxon>Paenibacillus</taxon>
    </lineage>
</organism>
<proteinExistence type="inferred from homology"/>
<keyword evidence="3" id="KW-0328">Glycosyltransferase</keyword>
<protein>
    <submittedName>
        <fullName evidence="7">Glycosyltransferase</fullName>
    </submittedName>
</protein>
<evidence type="ECO:0000259" key="6">
    <source>
        <dbReference type="Pfam" id="PF06925"/>
    </source>
</evidence>
<dbReference type="Pfam" id="PF04101">
    <property type="entry name" value="Glyco_tran_28_C"/>
    <property type="match status" value="1"/>
</dbReference>
<comment type="similarity">
    <text evidence="2">Belongs to the glycosyltransferase 28 family.</text>
</comment>
<feature type="domain" description="Glycosyl transferase family 28 C-terminal" evidence="5">
    <location>
        <begin position="211"/>
        <end position="359"/>
    </location>
</feature>
<keyword evidence="8" id="KW-1185">Reference proteome</keyword>
<evidence type="ECO:0000259" key="5">
    <source>
        <dbReference type="Pfam" id="PF04101"/>
    </source>
</evidence>
<dbReference type="KEGG" id="paun:MJA45_23200"/>
<keyword evidence="4" id="KW-0808">Transferase</keyword>
<evidence type="ECO:0000313" key="8">
    <source>
        <dbReference type="Proteomes" id="UP001305702"/>
    </source>
</evidence>
<dbReference type="GO" id="GO:0016758">
    <property type="term" value="F:hexosyltransferase activity"/>
    <property type="evidence" value="ECO:0007669"/>
    <property type="project" value="InterPro"/>
</dbReference>
<dbReference type="Gene3D" id="3.40.50.2000">
    <property type="entry name" value="Glycogen Phosphorylase B"/>
    <property type="match status" value="1"/>
</dbReference>
<gene>
    <name evidence="7" type="ORF">MJA45_23200</name>
</gene>
<dbReference type="Proteomes" id="UP001305702">
    <property type="component" value="Chromosome"/>
</dbReference>
<evidence type="ECO:0000256" key="1">
    <source>
        <dbReference type="ARBA" id="ARBA00004370"/>
    </source>
</evidence>
<dbReference type="Pfam" id="PF06925">
    <property type="entry name" value="MGDG_synth"/>
    <property type="match status" value="1"/>
</dbReference>
<dbReference type="GO" id="GO:0009247">
    <property type="term" value="P:glycolipid biosynthetic process"/>
    <property type="evidence" value="ECO:0007669"/>
    <property type="project" value="InterPro"/>
</dbReference>
<dbReference type="GO" id="GO:0016020">
    <property type="term" value="C:membrane"/>
    <property type="evidence" value="ECO:0007669"/>
    <property type="project" value="UniProtKB-SubCell"/>
</dbReference>
<evidence type="ECO:0000256" key="4">
    <source>
        <dbReference type="ARBA" id="ARBA00022679"/>
    </source>
</evidence>
<dbReference type="SUPFAM" id="SSF53756">
    <property type="entry name" value="UDP-Glycosyltransferase/glycogen phosphorylase"/>
    <property type="match status" value="1"/>
</dbReference>
<feature type="domain" description="Diacylglycerol glucosyltransferase N-terminal" evidence="6">
    <location>
        <begin position="20"/>
        <end position="185"/>
    </location>
</feature>
<sequence>MRAGQKHKVLILSGELGDGHKQAAKAIVEAAHLSRPGMEVEIVDFMAWTHPKLHTIGRYAYTQWVTKFPSMYGFLFRRTRSDNTISHLFKKMKFYTLGRMARLLQEVRPTVVVCTFPGAAAAMSMLKENGLTDLPLVTVITDHTDHSYWLHPCTDRYIVGSEHVKEALMGHQIPESRIAVTGIPIRPRFVGRFDRGTLRRKYGLHPDLPTVLVMGGGLGMIGREFTETLRSSDIMETMQVIFVCGQNEKLKQQLDGEFRGCRGVLTTGYVDHIHELMALSDLLITKPGGLTTSEAVAMELPMLLHKPLPGQEQDNAAYLVKSGVAVMAGSGAELAEELVKLIESPLLLSAIRQQAKRHERKHAAFQALEAILATKPTYWPAKVRRAVYARA</sequence>
<comment type="subcellular location">
    <subcellularLocation>
        <location evidence="1">Membrane</location>
    </subcellularLocation>
</comment>
<reference evidence="7 8" key="1">
    <citation type="submission" date="2022-02" db="EMBL/GenBank/DDBJ databases">
        <title>Paenibacillus sp. MBLB1776 Whole Genome Shotgun Sequencing.</title>
        <authorList>
            <person name="Hwang C.Y."/>
            <person name="Cho E.-S."/>
            <person name="Seo M.-J."/>
        </authorList>
    </citation>
    <scope>NUCLEOTIDE SEQUENCE [LARGE SCALE GENOMIC DNA]</scope>
    <source>
        <strain evidence="7 8">MBLB1776</strain>
    </source>
</reference>